<reference evidence="2 3" key="1">
    <citation type="submission" date="2019-03" db="EMBL/GenBank/DDBJ databases">
        <title>Single cell metagenomics reveals metabolic interactions within the superorganism composed of flagellate Streblomastix strix and complex community of Bacteroidetes bacteria on its surface.</title>
        <authorList>
            <person name="Treitli S.C."/>
            <person name="Kolisko M."/>
            <person name="Husnik F."/>
            <person name="Keeling P."/>
            <person name="Hampl V."/>
        </authorList>
    </citation>
    <scope>NUCLEOTIDE SEQUENCE [LARGE SCALE GENOMIC DNA]</scope>
    <source>
        <strain evidence="2">St1</strain>
    </source>
</reference>
<comment type="caution">
    <text evidence="2">The sequence shown here is derived from an EMBL/GenBank/DDBJ whole genome shotgun (WGS) entry which is preliminary data.</text>
</comment>
<protein>
    <submittedName>
        <fullName evidence="2">Uncharacterized protein</fullName>
    </submittedName>
</protein>
<feature type="chain" id="PRO_5024296548" evidence="1">
    <location>
        <begin position="21"/>
        <end position="616"/>
    </location>
</feature>
<evidence type="ECO:0000256" key="1">
    <source>
        <dbReference type="SAM" id="SignalP"/>
    </source>
</evidence>
<dbReference type="NCBIfam" id="NF041518">
    <property type="entry name" value="choice_anch_Q"/>
    <property type="match status" value="1"/>
</dbReference>
<dbReference type="InterPro" id="IPR006626">
    <property type="entry name" value="PbH1"/>
</dbReference>
<dbReference type="EMBL" id="SNRX01000001">
    <property type="protein sequence ID" value="KAA6303762.1"/>
    <property type="molecule type" value="Genomic_DNA"/>
</dbReference>
<dbReference type="Proteomes" id="UP000324575">
    <property type="component" value="Unassembled WGS sequence"/>
</dbReference>
<dbReference type="SMART" id="SM00710">
    <property type="entry name" value="PbH1"/>
    <property type="match status" value="6"/>
</dbReference>
<evidence type="ECO:0000313" key="3">
    <source>
        <dbReference type="Proteomes" id="UP000324575"/>
    </source>
</evidence>
<feature type="signal peptide" evidence="1">
    <location>
        <begin position="1"/>
        <end position="20"/>
    </location>
</feature>
<dbReference type="InterPro" id="IPR059226">
    <property type="entry name" value="Choice_anch_Q_dom"/>
</dbReference>
<accession>A0A5M8P631</accession>
<name>A0A5M8P631_9BACT</name>
<dbReference type="Gene3D" id="2.160.20.10">
    <property type="entry name" value="Single-stranded right-handed beta-helix, Pectin lyase-like"/>
    <property type="match status" value="1"/>
</dbReference>
<dbReference type="SUPFAM" id="SSF51126">
    <property type="entry name" value="Pectin lyase-like"/>
    <property type="match status" value="1"/>
</dbReference>
<evidence type="ECO:0000313" key="2">
    <source>
        <dbReference type="EMBL" id="KAA6303762.1"/>
    </source>
</evidence>
<sequence>MKKIYLLFLTLSLSLGYASADTTRYVDGSVAESGDGLTWETALQTITEAYTAAASGDEIWVAAGDYTTTSITLKSGVQIYGGFAGTETAINQRAKVPAGKAWEFANVTKVTNETGVVFTSSAALTASTTIIDGLTIEGNTTGTGEPAANTYAVLSSGTTGGITVRNSIIQNTNKLSAPTTRDHGGLQFKGTDCVAEYCLIQGNKGKNGGGAYVERGTLRNSEIKNNWTRADGASSAGNAANAGNGGGVFLITGGKVYNCLISGNTSSYGGGAFLGNSANDLFYNNIVVNNTAKNGSAISFDSRNATGGFIYNVTIANNTATETGGAGVYFLKGNRIYNSILYNNTDGAGAVVNVALDAAATTPILNYSIVDDITTLTKVNYDGSIVETEGINIFDVLTYIPAAGNAGIDKGLGTIEGITLPDEDFAGADRVSGQSIDIGAYELQPAPAPVPSLSVIGTITDFTSGTPQIITVSGTDLTGDIQYEVTGDDETAFVVTEVAGWTAAVGGELSITFTSEHVGEHTASLVITSEGAESKIIALKGTGTPTGLVSADAASVKVYIANAILYVEPATAQNVKIFSISGALIYNKTIEGKTPIELQKGDYVVKTATATIKVVL</sequence>
<gene>
    <name evidence="2" type="ORF">EZS26_000313</name>
</gene>
<dbReference type="InterPro" id="IPR012334">
    <property type="entry name" value="Pectin_lyas_fold"/>
</dbReference>
<organism evidence="2 3">
    <name type="scientific">Candidatus Ordinivivax streblomastigis</name>
    <dbReference type="NCBI Taxonomy" id="2540710"/>
    <lineage>
        <taxon>Bacteria</taxon>
        <taxon>Pseudomonadati</taxon>
        <taxon>Bacteroidota</taxon>
        <taxon>Bacteroidia</taxon>
        <taxon>Bacteroidales</taxon>
        <taxon>Candidatus Ordinivivax</taxon>
    </lineage>
</organism>
<dbReference type="AlphaFoldDB" id="A0A5M8P631"/>
<keyword evidence="1" id="KW-0732">Signal</keyword>
<dbReference type="InterPro" id="IPR011050">
    <property type="entry name" value="Pectin_lyase_fold/virulence"/>
</dbReference>
<proteinExistence type="predicted"/>